<evidence type="ECO:0000259" key="13">
    <source>
        <dbReference type="PROSITE" id="PS51192"/>
    </source>
</evidence>
<dbReference type="InterPro" id="IPR032284">
    <property type="entry name" value="RecQ_Zn-bd"/>
</dbReference>
<evidence type="ECO:0000256" key="6">
    <source>
        <dbReference type="ARBA" id="ARBA00022840"/>
    </source>
</evidence>
<protein>
    <recommendedName>
        <fullName evidence="11">ATP-dependent DNA helicase</fullName>
        <ecNumber evidence="11">5.6.2.4</ecNumber>
    </recommendedName>
</protein>
<dbReference type="SMART" id="SM00487">
    <property type="entry name" value="DEXDc"/>
    <property type="match status" value="1"/>
</dbReference>
<dbReference type="GO" id="GO:0005694">
    <property type="term" value="C:chromosome"/>
    <property type="evidence" value="ECO:0007669"/>
    <property type="project" value="TreeGrafter"/>
</dbReference>
<keyword evidence="5 11" id="KW-0347">Helicase</keyword>
<dbReference type="PROSITE" id="PS51192">
    <property type="entry name" value="HELICASE_ATP_BIND_1"/>
    <property type="match status" value="1"/>
</dbReference>
<dbReference type="OrthoDB" id="10261556at2759"/>
<evidence type="ECO:0000256" key="2">
    <source>
        <dbReference type="ARBA" id="ARBA00005446"/>
    </source>
</evidence>
<keyword evidence="7" id="KW-0238">DNA-binding</keyword>
<dbReference type="SUPFAM" id="SSF52540">
    <property type="entry name" value="P-loop containing nucleoside triphosphate hydrolases"/>
    <property type="match status" value="1"/>
</dbReference>
<dbReference type="AlphaFoldDB" id="A0A836B8B8"/>
<dbReference type="InterPro" id="IPR027417">
    <property type="entry name" value="P-loop_NTPase"/>
</dbReference>
<reference evidence="15" key="1">
    <citation type="journal article" date="2020" name="bioRxiv">
        <title>Comparative genomics of Chlamydomonas.</title>
        <authorList>
            <person name="Craig R.J."/>
            <person name="Hasan A.R."/>
            <person name="Ness R.W."/>
            <person name="Keightley P.D."/>
        </authorList>
    </citation>
    <scope>NUCLEOTIDE SEQUENCE</scope>
    <source>
        <strain evidence="15">CCAP 11/173</strain>
    </source>
</reference>
<dbReference type="GO" id="GO:0016787">
    <property type="term" value="F:hydrolase activity"/>
    <property type="evidence" value="ECO:0007669"/>
    <property type="project" value="UniProtKB-KW"/>
</dbReference>
<comment type="catalytic activity">
    <reaction evidence="11">
        <text>ATP + H2O = ADP + phosphate + H(+)</text>
        <dbReference type="Rhea" id="RHEA:13065"/>
        <dbReference type="ChEBI" id="CHEBI:15377"/>
        <dbReference type="ChEBI" id="CHEBI:15378"/>
        <dbReference type="ChEBI" id="CHEBI:30616"/>
        <dbReference type="ChEBI" id="CHEBI:43474"/>
        <dbReference type="ChEBI" id="CHEBI:456216"/>
    </reaction>
</comment>
<evidence type="ECO:0000256" key="4">
    <source>
        <dbReference type="ARBA" id="ARBA00022801"/>
    </source>
</evidence>
<dbReference type="FunFam" id="3.40.50.300:FF:006111">
    <property type="entry name" value="ATP-dependent DNA helicase"/>
    <property type="match status" value="1"/>
</dbReference>
<feature type="region of interest" description="Disordered" evidence="12">
    <location>
        <begin position="49"/>
        <end position="180"/>
    </location>
</feature>
<dbReference type="GO" id="GO:0000724">
    <property type="term" value="P:double-strand break repair via homologous recombination"/>
    <property type="evidence" value="ECO:0007669"/>
    <property type="project" value="TreeGrafter"/>
</dbReference>
<dbReference type="GO" id="GO:0005634">
    <property type="term" value="C:nucleus"/>
    <property type="evidence" value="ECO:0007669"/>
    <property type="project" value="UniProtKB-SubCell"/>
</dbReference>
<dbReference type="Gene3D" id="3.40.50.300">
    <property type="entry name" value="P-loop containing nucleotide triphosphate hydrolases"/>
    <property type="match status" value="2"/>
</dbReference>
<evidence type="ECO:0000313" key="15">
    <source>
        <dbReference type="EMBL" id="KAG2450219.1"/>
    </source>
</evidence>
<name>A0A836B8B8_9CHLO</name>
<dbReference type="Pfam" id="PF00271">
    <property type="entry name" value="Helicase_C"/>
    <property type="match status" value="1"/>
</dbReference>
<dbReference type="GO" id="GO:0005737">
    <property type="term" value="C:cytoplasm"/>
    <property type="evidence" value="ECO:0007669"/>
    <property type="project" value="TreeGrafter"/>
</dbReference>
<evidence type="ECO:0000256" key="8">
    <source>
        <dbReference type="ARBA" id="ARBA00023235"/>
    </source>
</evidence>
<keyword evidence="6 11" id="KW-0067">ATP-binding</keyword>
<sequence length="997" mass="101770">MHALVRRLLSIGYEPDEVSAAFAALLENRGCDARDLKDSEDDVNAMMDIIYSGNDGNDGSDGEGELAGEDEAHDDEEGSDDVGSGSEEGEEEGDGGSEYGEDEEGGGDDADWQAAKARDRGAQAGPSGRDHARHPHHTTDLTYLSDDSDFEMEEGPRPPRRVPHSAGAAGPGGQAGGAGGRQAGIATYAAAGRLGGSGGGGAGGGGPWNAPATAEERRSLAEAATPAQRLEAMLRLANKRVFGNDSFRPNQLDVVKSALAGRDVFVLMPTGGGKSLCYQLPAVVSTGVTVVVCPLLSLMQDQVRALCNLRAGGGVPATFLSSQQTAAESIAVMRELRKDRPSIKLLYLTPEALVKGGRVKELLDRLHARQRLARFVIDEAHCVSTWGHDFRPDYAQMGFLKARYPQAPIMALTATATEQVKADILRKLAIDRTATTYKTSFNRPNLDFIVYDKPGGQTRDGKRRDLEMLVAHIRTKPHGTSGIVYCLSREDCESVASYLSAADIAAEHYHAGMTPKQRTRVQNRWRDGEVAVVVATIAFGMGIDKADVRYVIHFSMSKSLEGYFQEAGRAGRDGLPSECVIYADPKRDGHRISFLIRSGGNKGSREAAIKHLGEMVDYCNERRKCRHKQLLTYFADHSLPQGCGHRCDNCCNRTNAAWSHVENDVEQAPPRTPPWLVPDGDEDDEEGGDGDGEGGGGGGDRGRRGRGRKGAATGGPKRKAGTKRPASAGGGAAAGAAATAAAAAPAAGFMTAASLMQQQQQAAPAKRQATGKGKAGSGKAGAGAAAAPSGPAGGFVTAASLAGGGRAGANAGAAAAAGAGSLKPMTAFARPPPAGSAVTGAVVGAGGAAAGGSRAAADGGGGAGGSSGGATYNIFMRPFGGGGAAGSGAAGGAGPASRPPAAGGGSFTLAPSTGAYGSANPAPVRQTPAAAAALARAGSGGGGAAAGPGLRKPVISARAKAMVAAGERARKAAAVVAQREEEAVKAVRGMGGPDMLD</sequence>
<keyword evidence="9 11" id="KW-0539">Nucleus</keyword>
<dbReference type="Pfam" id="PF16124">
    <property type="entry name" value="RecQ_Zn_bind"/>
    <property type="match status" value="1"/>
</dbReference>
<keyword evidence="8" id="KW-0413">Isomerase</keyword>
<dbReference type="GO" id="GO:0005524">
    <property type="term" value="F:ATP binding"/>
    <property type="evidence" value="ECO:0007669"/>
    <property type="project" value="UniProtKB-KW"/>
</dbReference>
<evidence type="ECO:0000256" key="11">
    <source>
        <dbReference type="RuleBase" id="RU364117"/>
    </source>
</evidence>
<keyword evidence="4 11" id="KW-0378">Hydrolase</keyword>
<dbReference type="InterPro" id="IPR004589">
    <property type="entry name" value="DNA_helicase_ATP-dep_RecQ"/>
</dbReference>
<dbReference type="PANTHER" id="PTHR13710:SF153">
    <property type="entry name" value="RECQ-LIKE DNA HELICASE BLM"/>
    <property type="match status" value="1"/>
</dbReference>
<dbReference type="FunFam" id="3.40.50.300:FF:000296">
    <property type="entry name" value="ATP-dependent DNA helicase RecQ"/>
    <property type="match status" value="1"/>
</dbReference>
<keyword evidence="16" id="KW-1185">Reference proteome</keyword>
<evidence type="ECO:0000256" key="5">
    <source>
        <dbReference type="ARBA" id="ARBA00022806"/>
    </source>
</evidence>
<feature type="region of interest" description="Disordered" evidence="12">
    <location>
        <begin position="760"/>
        <end position="789"/>
    </location>
</feature>
<feature type="region of interest" description="Disordered" evidence="12">
    <location>
        <begin position="886"/>
        <end position="906"/>
    </location>
</feature>
<dbReference type="CDD" id="cd18794">
    <property type="entry name" value="SF2_C_RecQ"/>
    <property type="match status" value="1"/>
</dbReference>
<comment type="similarity">
    <text evidence="2 11">Belongs to the helicase family. RecQ subfamily.</text>
</comment>
<evidence type="ECO:0000313" key="16">
    <source>
        <dbReference type="Proteomes" id="UP000613740"/>
    </source>
</evidence>
<evidence type="ECO:0000256" key="3">
    <source>
        <dbReference type="ARBA" id="ARBA00022741"/>
    </source>
</evidence>
<dbReference type="Pfam" id="PF00270">
    <property type="entry name" value="DEAD"/>
    <property type="match status" value="1"/>
</dbReference>
<dbReference type="InterPro" id="IPR001650">
    <property type="entry name" value="Helicase_C-like"/>
</dbReference>
<dbReference type="SMART" id="SM00490">
    <property type="entry name" value="HELICc"/>
    <property type="match status" value="1"/>
</dbReference>
<feature type="compositionally biased region" description="Gly residues" evidence="12">
    <location>
        <begin position="169"/>
        <end position="180"/>
    </location>
</feature>
<dbReference type="InterPro" id="IPR014001">
    <property type="entry name" value="Helicase_ATP-bd"/>
</dbReference>
<dbReference type="CDD" id="cd17920">
    <property type="entry name" value="DEXHc_RecQ"/>
    <property type="match status" value="1"/>
</dbReference>
<keyword evidence="3 11" id="KW-0547">Nucleotide-binding</keyword>
<evidence type="ECO:0000256" key="1">
    <source>
        <dbReference type="ARBA" id="ARBA00004123"/>
    </source>
</evidence>
<comment type="catalytic activity">
    <reaction evidence="10 11">
        <text>Couples ATP hydrolysis with the unwinding of duplex DNA by translocating in the 3'-5' direction.</text>
        <dbReference type="EC" id="5.6.2.4"/>
    </reaction>
</comment>
<dbReference type="GO" id="GO:0043138">
    <property type="term" value="F:3'-5' DNA helicase activity"/>
    <property type="evidence" value="ECO:0007669"/>
    <property type="project" value="UniProtKB-EC"/>
</dbReference>
<comment type="caution">
    <text evidence="15">The sequence shown here is derived from an EMBL/GenBank/DDBJ whole genome shotgun (WGS) entry which is preliminary data.</text>
</comment>
<dbReference type="GO" id="GO:0009378">
    <property type="term" value="F:four-way junction helicase activity"/>
    <property type="evidence" value="ECO:0007669"/>
    <property type="project" value="TreeGrafter"/>
</dbReference>
<dbReference type="NCBIfam" id="TIGR00614">
    <property type="entry name" value="recQ_fam"/>
    <property type="match status" value="1"/>
</dbReference>
<dbReference type="PANTHER" id="PTHR13710">
    <property type="entry name" value="DNA HELICASE RECQ FAMILY MEMBER"/>
    <property type="match status" value="1"/>
</dbReference>
<feature type="compositionally biased region" description="Acidic residues" evidence="12">
    <location>
        <begin position="679"/>
        <end position="692"/>
    </location>
</feature>
<dbReference type="PROSITE" id="PS51194">
    <property type="entry name" value="HELICASE_CTER"/>
    <property type="match status" value="1"/>
</dbReference>
<feature type="region of interest" description="Disordered" evidence="12">
    <location>
        <begin position="663"/>
        <end position="731"/>
    </location>
</feature>
<gene>
    <name evidence="15" type="ORF">HYH02_000320</name>
</gene>
<dbReference type="PROSITE" id="PS00690">
    <property type="entry name" value="DEAH_ATP_HELICASE"/>
    <property type="match status" value="1"/>
</dbReference>
<dbReference type="InterPro" id="IPR011545">
    <property type="entry name" value="DEAD/DEAH_box_helicase_dom"/>
</dbReference>
<feature type="domain" description="Helicase C-terminal" evidence="14">
    <location>
        <begin position="465"/>
        <end position="616"/>
    </location>
</feature>
<feature type="compositionally biased region" description="Acidic residues" evidence="12">
    <location>
        <begin position="58"/>
        <end position="80"/>
    </location>
</feature>
<evidence type="ECO:0000256" key="7">
    <source>
        <dbReference type="ARBA" id="ARBA00023125"/>
    </source>
</evidence>
<organism evidence="15 16">
    <name type="scientific">Chlamydomonas schloesseri</name>
    <dbReference type="NCBI Taxonomy" id="2026947"/>
    <lineage>
        <taxon>Eukaryota</taxon>
        <taxon>Viridiplantae</taxon>
        <taxon>Chlorophyta</taxon>
        <taxon>core chlorophytes</taxon>
        <taxon>Chlorophyceae</taxon>
        <taxon>CS clade</taxon>
        <taxon>Chlamydomonadales</taxon>
        <taxon>Chlamydomonadaceae</taxon>
        <taxon>Chlamydomonas</taxon>
    </lineage>
</organism>
<evidence type="ECO:0000256" key="12">
    <source>
        <dbReference type="SAM" id="MobiDB-lite"/>
    </source>
</evidence>
<feature type="compositionally biased region" description="Low complexity" evidence="12">
    <location>
        <begin position="760"/>
        <end position="772"/>
    </location>
</feature>
<dbReference type="InterPro" id="IPR002464">
    <property type="entry name" value="DNA/RNA_helicase_DEAH_CS"/>
</dbReference>
<evidence type="ECO:0000256" key="10">
    <source>
        <dbReference type="ARBA" id="ARBA00034617"/>
    </source>
</evidence>
<dbReference type="EMBL" id="JAEHOD010000012">
    <property type="protein sequence ID" value="KAG2450219.1"/>
    <property type="molecule type" value="Genomic_DNA"/>
</dbReference>
<feature type="domain" description="Helicase ATP-binding" evidence="13">
    <location>
        <begin position="255"/>
        <end position="434"/>
    </location>
</feature>
<proteinExistence type="inferred from homology"/>
<evidence type="ECO:0000259" key="14">
    <source>
        <dbReference type="PROSITE" id="PS51194"/>
    </source>
</evidence>
<dbReference type="Proteomes" id="UP000613740">
    <property type="component" value="Unassembled WGS sequence"/>
</dbReference>
<evidence type="ECO:0000256" key="9">
    <source>
        <dbReference type="ARBA" id="ARBA00023242"/>
    </source>
</evidence>
<dbReference type="EC" id="5.6.2.4" evidence="11"/>
<accession>A0A836B8B8</accession>
<dbReference type="GO" id="GO:0003677">
    <property type="term" value="F:DNA binding"/>
    <property type="evidence" value="ECO:0007669"/>
    <property type="project" value="UniProtKB-KW"/>
</dbReference>
<feature type="compositionally biased region" description="Acidic residues" evidence="12">
    <location>
        <begin position="87"/>
        <end position="111"/>
    </location>
</feature>
<feature type="region of interest" description="Disordered" evidence="12">
    <location>
        <begin position="200"/>
        <end position="222"/>
    </location>
</feature>
<comment type="subcellular location">
    <subcellularLocation>
        <location evidence="1 11">Nucleus</location>
    </subcellularLocation>
</comment>